<dbReference type="EMBL" id="LAJE02000070">
    <property type="protein sequence ID" value="OEO32520.1"/>
    <property type="molecule type" value="Genomic_DNA"/>
</dbReference>
<keyword evidence="3" id="KW-0862">Zinc</keyword>
<comment type="similarity">
    <text evidence="1">Belongs to the Gfa family.</text>
</comment>
<dbReference type="Gene3D" id="3.90.1590.10">
    <property type="entry name" value="glutathione-dependent formaldehyde- activating enzyme (gfa)"/>
    <property type="match status" value="1"/>
</dbReference>
<gene>
    <name evidence="5" type="ORF">VW23_011125</name>
</gene>
<evidence type="ECO:0000256" key="2">
    <source>
        <dbReference type="ARBA" id="ARBA00022723"/>
    </source>
</evidence>
<dbReference type="AlphaFoldDB" id="A0A1E5XVA8"/>
<dbReference type="Proteomes" id="UP000095463">
    <property type="component" value="Unassembled WGS sequence"/>
</dbReference>
<dbReference type="Pfam" id="PF04828">
    <property type="entry name" value="GFA"/>
    <property type="match status" value="1"/>
</dbReference>
<dbReference type="RefSeq" id="WP_069908324.1">
    <property type="nucleotide sequence ID" value="NZ_LAJE02000070.1"/>
</dbReference>
<evidence type="ECO:0000256" key="1">
    <source>
        <dbReference type="ARBA" id="ARBA00005495"/>
    </source>
</evidence>
<sequence length="167" mass="17920">MTARYVACCACGEVELELTGAPVISLICHCDDCQAGSRLIEALPGAPAILDAGAGTPYALYRNDRVRCTKGAELLEGYKLKPASTTQRMVASCCNSAMLARLPSVLHWTPVYRDRIVPPAPPLEMRIQTRFMPADVALPADLPSVNGTPFTFVARMVGAKLAMLLGR</sequence>
<accession>A0A1E5XVA8</accession>
<comment type="caution">
    <text evidence="5">The sequence shown here is derived from an EMBL/GenBank/DDBJ whole genome shotgun (WGS) entry which is preliminary data.</text>
</comment>
<dbReference type="OrthoDB" id="7268727at2"/>
<proteinExistence type="inferred from homology"/>
<evidence type="ECO:0000259" key="4">
    <source>
        <dbReference type="Pfam" id="PF04828"/>
    </source>
</evidence>
<dbReference type="SUPFAM" id="SSF51316">
    <property type="entry name" value="Mss4-like"/>
    <property type="match status" value="1"/>
</dbReference>
<dbReference type="InterPro" id="IPR011057">
    <property type="entry name" value="Mss4-like_sf"/>
</dbReference>
<organism evidence="5 6">
    <name type="scientific">Devosia insulae DS-56</name>
    <dbReference type="NCBI Taxonomy" id="1116389"/>
    <lineage>
        <taxon>Bacteria</taxon>
        <taxon>Pseudomonadati</taxon>
        <taxon>Pseudomonadota</taxon>
        <taxon>Alphaproteobacteria</taxon>
        <taxon>Hyphomicrobiales</taxon>
        <taxon>Devosiaceae</taxon>
        <taxon>Devosia</taxon>
    </lineage>
</organism>
<name>A0A1E5XVA8_9HYPH</name>
<evidence type="ECO:0000313" key="6">
    <source>
        <dbReference type="Proteomes" id="UP000095463"/>
    </source>
</evidence>
<keyword evidence="6" id="KW-1185">Reference proteome</keyword>
<dbReference type="GO" id="GO:0046872">
    <property type="term" value="F:metal ion binding"/>
    <property type="evidence" value="ECO:0007669"/>
    <property type="project" value="UniProtKB-KW"/>
</dbReference>
<protein>
    <recommendedName>
        <fullName evidence="4">CENP-V/GFA domain-containing protein</fullName>
    </recommendedName>
</protein>
<reference evidence="5 6" key="1">
    <citation type="journal article" date="2015" name="Genome Announc.">
        <title>Genome Assemblies of Three Soil-Associated Devosia species: D. insulae, D. limi, and D. soli.</title>
        <authorList>
            <person name="Hassan Y.I."/>
            <person name="Lepp D."/>
            <person name="Zhou T."/>
        </authorList>
    </citation>
    <scope>NUCLEOTIDE SEQUENCE [LARGE SCALE GENOMIC DNA]</scope>
    <source>
        <strain evidence="5 6">DS-56</strain>
    </source>
</reference>
<evidence type="ECO:0000256" key="3">
    <source>
        <dbReference type="ARBA" id="ARBA00022833"/>
    </source>
</evidence>
<dbReference type="InterPro" id="IPR006913">
    <property type="entry name" value="CENP-V/GFA"/>
</dbReference>
<feature type="domain" description="CENP-V/GFA" evidence="4">
    <location>
        <begin position="6"/>
        <end position="35"/>
    </location>
</feature>
<dbReference type="GO" id="GO:0016846">
    <property type="term" value="F:carbon-sulfur lyase activity"/>
    <property type="evidence" value="ECO:0007669"/>
    <property type="project" value="InterPro"/>
</dbReference>
<keyword evidence="2" id="KW-0479">Metal-binding</keyword>
<evidence type="ECO:0000313" key="5">
    <source>
        <dbReference type="EMBL" id="OEO32520.1"/>
    </source>
</evidence>